<dbReference type="EMBL" id="CATNWA010008943">
    <property type="protein sequence ID" value="CAI9557143.1"/>
    <property type="molecule type" value="Genomic_DNA"/>
</dbReference>
<comment type="caution">
    <text evidence="2">The sequence shown here is derived from an EMBL/GenBank/DDBJ whole genome shotgun (WGS) entry which is preliminary data.</text>
</comment>
<accession>A0ABN9CAZ0</accession>
<protein>
    <submittedName>
        <fullName evidence="2">Uncharacterized protein</fullName>
    </submittedName>
</protein>
<dbReference type="Proteomes" id="UP001162483">
    <property type="component" value="Unassembled WGS sequence"/>
</dbReference>
<gene>
    <name evidence="2" type="ORF">SPARVUS_LOCUS4650327</name>
</gene>
<sequence length="53" mass="6007">MRGDQRVNCMLEVFLLGRGVLVLLCKHTALDGYAVHSHPEQCAQADREEDCYD</sequence>
<reference evidence="2" key="1">
    <citation type="submission" date="2023-05" db="EMBL/GenBank/DDBJ databases">
        <authorList>
            <person name="Stuckert A."/>
        </authorList>
    </citation>
    <scope>NUCLEOTIDE SEQUENCE</scope>
</reference>
<feature type="chain" id="PRO_5047396006" evidence="1">
    <location>
        <begin position="26"/>
        <end position="53"/>
    </location>
</feature>
<evidence type="ECO:0000313" key="3">
    <source>
        <dbReference type="Proteomes" id="UP001162483"/>
    </source>
</evidence>
<organism evidence="2 3">
    <name type="scientific">Staurois parvus</name>
    <dbReference type="NCBI Taxonomy" id="386267"/>
    <lineage>
        <taxon>Eukaryota</taxon>
        <taxon>Metazoa</taxon>
        <taxon>Chordata</taxon>
        <taxon>Craniata</taxon>
        <taxon>Vertebrata</taxon>
        <taxon>Euteleostomi</taxon>
        <taxon>Amphibia</taxon>
        <taxon>Batrachia</taxon>
        <taxon>Anura</taxon>
        <taxon>Neobatrachia</taxon>
        <taxon>Ranoidea</taxon>
        <taxon>Ranidae</taxon>
        <taxon>Staurois</taxon>
    </lineage>
</organism>
<evidence type="ECO:0000256" key="1">
    <source>
        <dbReference type="SAM" id="SignalP"/>
    </source>
</evidence>
<keyword evidence="3" id="KW-1185">Reference proteome</keyword>
<feature type="signal peptide" evidence="1">
    <location>
        <begin position="1"/>
        <end position="25"/>
    </location>
</feature>
<keyword evidence="1" id="KW-0732">Signal</keyword>
<evidence type="ECO:0000313" key="2">
    <source>
        <dbReference type="EMBL" id="CAI9557143.1"/>
    </source>
</evidence>
<proteinExistence type="predicted"/>
<name>A0ABN9CAZ0_9NEOB</name>